<protein>
    <recommendedName>
        <fullName evidence="7">Carrier domain-containing protein</fullName>
    </recommendedName>
</protein>
<dbReference type="Gene3D" id="3.40.50.12780">
    <property type="entry name" value="N-terminal domain of ligase-like"/>
    <property type="match status" value="3"/>
</dbReference>
<dbReference type="NCBIfam" id="TIGR01733">
    <property type="entry name" value="AA-adenyl-dom"/>
    <property type="match status" value="2"/>
</dbReference>
<dbReference type="Pfam" id="PF00668">
    <property type="entry name" value="Condensation"/>
    <property type="match status" value="4"/>
</dbReference>
<dbReference type="GO" id="GO:0016874">
    <property type="term" value="F:ligase activity"/>
    <property type="evidence" value="ECO:0007669"/>
    <property type="project" value="UniProtKB-KW"/>
</dbReference>
<evidence type="ECO:0000256" key="2">
    <source>
        <dbReference type="ARBA" id="ARBA00022553"/>
    </source>
</evidence>
<dbReference type="GeneID" id="63747626"/>
<organism evidence="8 9">
    <name type="scientific">Aspergillus wentii DTO 134E9</name>
    <dbReference type="NCBI Taxonomy" id="1073089"/>
    <lineage>
        <taxon>Eukaryota</taxon>
        <taxon>Fungi</taxon>
        <taxon>Dikarya</taxon>
        <taxon>Ascomycota</taxon>
        <taxon>Pezizomycotina</taxon>
        <taxon>Eurotiomycetes</taxon>
        <taxon>Eurotiomycetidae</taxon>
        <taxon>Eurotiales</taxon>
        <taxon>Aspergillaceae</taxon>
        <taxon>Aspergillus</taxon>
        <taxon>Aspergillus subgen. Cremei</taxon>
    </lineage>
</organism>
<evidence type="ECO:0000256" key="6">
    <source>
        <dbReference type="SAM" id="MobiDB-lite"/>
    </source>
</evidence>
<dbReference type="PANTHER" id="PTHR45527:SF1">
    <property type="entry name" value="FATTY ACID SYNTHASE"/>
    <property type="match status" value="1"/>
</dbReference>
<dbReference type="GO" id="GO:0043041">
    <property type="term" value="P:amino acid activation for nonribosomal peptide biosynthetic process"/>
    <property type="evidence" value="ECO:0007669"/>
    <property type="project" value="TreeGrafter"/>
</dbReference>
<dbReference type="NCBIfam" id="NF003417">
    <property type="entry name" value="PRK04813.1"/>
    <property type="match status" value="3"/>
</dbReference>
<dbReference type="Pfam" id="PF00501">
    <property type="entry name" value="AMP-binding"/>
    <property type="match status" value="3"/>
</dbReference>
<dbReference type="GO" id="GO:0005737">
    <property type="term" value="C:cytoplasm"/>
    <property type="evidence" value="ECO:0007669"/>
    <property type="project" value="TreeGrafter"/>
</dbReference>
<name>A0A1L9S1X8_ASPWE</name>
<dbReference type="GO" id="GO:0031177">
    <property type="term" value="F:phosphopantetheine binding"/>
    <property type="evidence" value="ECO:0007669"/>
    <property type="project" value="TreeGrafter"/>
</dbReference>
<dbReference type="InterPro" id="IPR009081">
    <property type="entry name" value="PP-bd_ACP"/>
</dbReference>
<dbReference type="PANTHER" id="PTHR45527">
    <property type="entry name" value="NONRIBOSOMAL PEPTIDE SYNTHETASE"/>
    <property type="match status" value="1"/>
</dbReference>
<dbReference type="FunFam" id="1.10.1200.10:FF:000005">
    <property type="entry name" value="Nonribosomal peptide synthetase 1"/>
    <property type="match status" value="1"/>
</dbReference>
<feature type="region of interest" description="Disordered" evidence="6">
    <location>
        <begin position="1"/>
        <end position="25"/>
    </location>
</feature>
<dbReference type="SUPFAM" id="SSF47336">
    <property type="entry name" value="ACP-like"/>
    <property type="match status" value="3"/>
</dbReference>
<dbReference type="Gene3D" id="1.10.1200.10">
    <property type="entry name" value="ACP-like"/>
    <property type="match status" value="3"/>
</dbReference>
<sequence length="4134" mass="457997">MIILPPKPALAGQTSHEDDILSGNPSTKYSDAYPRISSPDHTFTTTKTHKHEKRPFNFDISIPELDFGVSATAKACAAWAVLLASHGCMAKLNLFAQGSGDFIAHLDIFVQWTSHVSDFTRQVEAKLEDSLLDAADTIYSDETSTSSEEREYDLAFLIAFSRSPPGFGELLLECRAQDGRIRARVVSHDRPSDKALSTHLLRQYEYIAREICLSENTEKPLVDLKAISVQDLKQIWTWNARVPQSVNVCIHEAFMERARQHPDLLAVSAHDGQLTYRELDDLSTRLANVLIIQGVQPQSIILILIEKSMWVPVAQMAVMKCGCVSTVLDASLPIQRQKSIAELVQASTILTSPECEEQAKELGLECVPFVLNNFSSQHWPNARPDSLPKVSPSAWMYIVFTSGSTGTPKGAIISHANYASAVATQQKGLDFREFDRVFDFASYAFDAAWCNVIHALMVGGCLCIPSDEERKGDLAGALRKYQVNYAVLTPSVAWFRASELPASLRTIHFGGEPLKAALVKELSTRSTVINAYGPAECSTVSTAIVADPNDSNDPTIGTGLGTCTWIAKLDGTDLVPVGEIGELWLEGPIIGQGYLGNTEKTTTAFVDTPPWLLRGCPSLSGITGHTGRQGRLYRTGDLVRYRPDGNIEFVGRKDSQVKIRGQRVELGEIEYNLERALTNEARADNVQIIAEVIKPDGSDVPTLVSFLFMAVSSGVSPVNAKPILHRALEGIEDRLVKFVPPYMVPSAFLPVEEVPMTPTGKVDRRRLREDGKKMYWHQLNAQSLPEQEGDESELEAKIHKVWSEVLNLPLSKIGLDSKFTRLGGDSITAMQTVSRCRSQNISIKVADILKLQTIRQVAQSSKPVQEKVKWHSIQANEYNAWPLTPIQQIFFDNNPQGMNHYTLSYIVKLARHTSHQELLAALIAITARHSMLRARFRRHMGESIWEQYIAPVGSSSFFLKQHDFLDRSTMQLVVDERQAGMDLINGPVFAVDVFNSPNEDQTLLMSAHHVVMDLVSWRIVWHELSQYLSGSTQLPPLELSFQEWCYLQREEGEKLDPATVLPFDITPPNFEYWGVMPGEVFFRDSILNLSFVDTEATALLLGASNDSLRTEILDILVGTLIFCFAQVFPDRSPPPVFLESHGREPVAGMDDFDLSEVIGWFTSIYPIELGGRSDDSIFDLIKFAKDIRRQVPGRGRPYFASRFYSAAGRKAFESHKNVELIFNYRGSFQQLEDANSMFKLEDRKDRDVFIPGDGPDYQRPSLVDMNLVVQEGKLQIWTRSHRHMRNHEAVSRWVDLYAKTLSSVAHQLASMATRFTLADFPLLDISYTGLETLVMEQLASESIKETDVLDVYPCTPMQEGILISSNIGTASYHTACIWQAISTGSTVCVSRLSKAWETVSRRHPVFSTVFSTNPDTGRFVQVVLNSPNKAFIYQATDSETTVEHLQRMGGFKGLPLQPQCFFTICTGQKGEVACRLDITHALMDALSLPVIVRDLERAYSGQFLSLCTPLRDYIEHIQCTPASNRLSYWSKYLTGVKACDMPGDVALGRSKSQRNSLYGWITLPTAITTPIARICRENGLTRSAFLHLAWSLVLSHFTGMRKVCFGYLSSGRDSPIDGIENIVGPLINMLIARVDLGQPLLNVMSTINKYNIEHLENQHVSLAEVQHEVFVNQLFNTNITVREAREGPGSVDGNMKLVEISEEDHHEYDIVLAATLNKDDTEVGIQYRTDFASLANAQEIRIALQSAIKFLGSIAQQDASGVTSCVKISDSLYDSYFHHTVGTDDSSALEQWESHFKGIDAGCHFPSLPNASHRPSANASTSYTIENPQWQSDRNVTTQIFAAWALLQASYGGSADISIGTGSLGAEYGATSNAMPIPMRINVNLNQGVSSCIDSVQSTITTWSKLPQLAIHRLRSLNTDSALACDFQTVLSIERASTYDKTQITKTESNVTRALSVHFTIVASGVRLAAKFDKHIISTEQVTRLFAQFETVLRQVSSPINSSSSLTDIDTISNDELRTVSAWNNTSYENVQGLVHELISRTVQAMPDSPAISSWDGELTYRQLDRLSTRLAHQLVQLGVRPGVIVPLYFEKSMWMPVSVVAVMKAGGAGVMIDCTQPIERASGIFSQVNAKLVLTSESNIERATQFEGLQLLVVNKASIDTFPNPDIELSLLERVQPSNLVYVSFTSGSTGKPKGAMITHSCFASAIQHQQKAHGFRAGQRVYDFASYAFDVSWSNLLHSLTSGSCLCIPSEHQRKNSLSDSIRDSKATLINATPTILRHLSPKELPDLEQVLMGGEAWSEADFGDWIDNKKLMNSYGPGESTVKACIIRAVRGMVPNTIGTGIGLTTWIVRVDGSDRLAPLGSVGELWLEGPQLAHGYIGDESKTAASFVTRPKWTQDNGQPCRFYRTGDLVRYEPDGTLVFVGRKDSQVKIRGQRTELGEIEHSIQKALLVGDLRAQIIADVFKPHNSDNPILVAFLKAEETESWHKLAGLDERLAKLVPEYMIPTAYITLQDFPMTATGKIHRRSLRETYAKKTLEQLVALDAFRVSGHRAPSTASEKLLQDLWAEILSIGLATISADESFLRIGGDSLGAMRLVSAARKRGLVLSVADIFKQPKLSALAKIIEVQKPSLQLNCSSFEAFSLLDGKTSQEEVKSQVARLCGLDSAAVEDVFPCTPLQAGLLAETVRRPGDNVLTETWELKKEIDISRLRAAWQKVVRANPILRTRIVDIGQHGLVQVIVRCEKCEIEGISAPEFGLGTPLVFYEISKSCFSWRIHHALYDGWSMPLIFGSLVKSYQAETIQEAPPFQAFIKHVKTRSHTEAEEFWRNEFRDFDAQKFPVLPSKTYKPRCDARLKLEIKDIALDGDYTASTKIRLAWAILLSTITNSTDASFGATVSGRQANVPGIEDMTGPTIATVPLRLAIDRSKTVKDLLQQVQLQAAEMMPFEQVGIQQIRRVSEDCNLGCQFQSHMAIQTGGKYNTKDALFKSASLPTETADADPFKLYAICLDFVLQPNSICLRASYDSTVVPPTQFRRLADRFENILRQICLPEVQAKSLSLLNTSSLRDLEQIRSWNDTILERSDQTIHEIFGQVAAKQPGAPAVCSWDGDFTYGQLDEISTRIAHELLRNGLPQSGQRIVPLFFEKSKWTSVCQMAVMKANGTSVALDATLPTGRLQMVMNLAKPQIVLTSAAQVSRARELAPSTARIIVVSDTQVPTFSLSGDLCLPAVNPDTWLYVVFTSGSTGIPKGAIINHSNFTSALKYGQTTLKFGPHTRTYDFVSYAFDVSWLNVLYTLCAGGCLCVPSHYEIQNEPKEAISRRNANTAFITPTVGKLLHGTELKVINYGGENLPRDEINYWRDRAHIIHSYGPSECTPISISHNLDPTRSRVIIGKGLGVRTWVVEPEYGNSLAAVGDIGELWLEGPLVGQGYLNDPDKTETSFPTNPEWLMQGGSDFADHCGRMYRTGDLVRYEEDGNLEFIGRKDAQIKIRGQRVELEEIGHHVLDAIGEATASQVVVDIIKLADSNESVLVAFVELSQERIIPGTPKAQSYAQELAASTKDRLSATVPSYMIPNAYMIVDSIPNTASGKIDRGKLRKAALSMQKEDLLQADSIERRAPETSEEVKLHALVAQVLSWDEQSFGMDNNFIQLGGDSISAMRLASLARDKSIFLTVADILTKDRIADLLETDQETELEKESEQARFALLDTTDPSAFVEEVVMSQVQSGHGKLIDVLPTTDMQSTYLRDNLHGPRRSWFYSYIDFAEILDENRLIQSCEQLVEHCDIYRTAFVRCGDSFFQAVFDSWRPNIDVIDGVESVEDAFDQLVGEEVKMPASLGAPLVQFKLIREQSAKAKLVFSMSHAIYDAISFGQTLQALADIYHGTTPDIKDFRRYVGHIQLHKTDSYSYWRKTLQDSSMTVLPCNSTVSAQDGPPTVLVRSVPMPKPPFGITQASLFTLACASTLSRLTGSLDVTLGRVVSGRATVPASLQNVVGPCLNRLPVRVQFTPGQTKTEQLAVLQKQQTESLAHETTGLSDISKHCTDWSLDTKDFGCWIQYQNVDEEPVLGLPGALGGLGNKRMWDIPVAADFLEIFAIPSGHGMLTVRIIAGTGYADRVKAELLEGVCAELADIFD</sequence>
<dbReference type="CDD" id="cd19542">
    <property type="entry name" value="CT_NRPS-like"/>
    <property type="match status" value="2"/>
</dbReference>
<comment type="similarity">
    <text evidence="5">Belongs to the NRP synthetase family.</text>
</comment>
<dbReference type="PROSITE" id="PS00455">
    <property type="entry name" value="AMP_BINDING"/>
    <property type="match status" value="3"/>
</dbReference>
<dbReference type="FunFam" id="3.30.559.30:FF:000003">
    <property type="entry name" value="Nonribosomal peptide synthase SidD"/>
    <property type="match status" value="1"/>
</dbReference>
<dbReference type="CDD" id="cd05918">
    <property type="entry name" value="A_NRPS_SidN3_like"/>
    <property type="match status" value="3"/>
</dbReference>
<keyword evidence="2" id="KW-0597">Phosphoprotein</keyword>
<accession>A0A1L9S1X8</accession>
<feature type="domain" description="Carrier" evidence="7">
    <location>
        <begin position="789"/>
        <end position="865"/>
    </location>
</feature>
<feature type="domain" description="Carrier" evidence="7">
    <location>
        <begin position="2555"/>
        <end position="2631"/>
    </location>
</feature>
<dbReference type="SUPFAM" id="SSF52777">
    <property type="entry name" value="CoA-dependent acyltransferases"/>
    <property type="match status" value="9"/>
</dbReference>
<dbReference type="Pfam" id="PF00550">
    <property type="entry name" value="PP-binding"/>
    <property type="match status" value="3"/>
</dbReference>
<evidence type="ECO:0000313" key="8">
    <source>
        <dbReference type="EMBL" id="OJJ41173.1"/>
    </source>
</evidence>
<dbReference type="InterPro" id="IPR000873">
    <property type="entry name" value="AMP-dep_synth/lig_dom"/>
</dbReference>
<dbReference type="InterPro" id="IPR010071">
    <property type="entry name" value="AA_adenyl_dom"/>
</dbReference>
<dbReference type="VEuPathDB" id="FungiDB:ASPWEDRAFT_178936"/>
<dbReference type="InterPro" id="IPR001242">
    <property type="entry name" value="Condensation_dom"/>
</dbReference>
<dbReference type="RefSeq" id="XP_040694849.1">
    <property type="nucleotide sequence ID" value="XM_040831778.1"/>
</dbReference>
<dbReference type="InterPro" id="IPR042099">
    <property type="entry name" value="ANL_N_sf"/>
</dbReference>
<evidence type="ECO:0000256" key="1">
    <source>
        <dbReference type="ARBA" id="ARBA00022450"/>
    </source>
</evidence>
<evidence type="ECO:0000313" key="9">
    <source>
        <dbReference type="Proteomes" id="UP000184383"/>
    </source>
</evidence>
<dbReference type="InterPro" id="IPR006162">
    <property type="entry name" value="Ppantetheine_attach_site"/>
</dbReference>
<dbReference type="SUPFAM" id="SSF56801">
    <property type="entry name" value="Acetyl-CoA synthetase-like"/>
    <property type="match status" value="3"/>
</dbReference>
<proteinExistence type="inferred from homology"/>
<dbReference type="GO" id="GO:0044550">
    <property type="term" value="P:secondary metabolite biosynthetic process"/>
    <property type="evidence" value="ECO:0007669"/>
    <property type="project" value="TreeGrafter"/>
</dbReference>
<dbReference type="Gene3D" id="3.30.559.10">
    <property type="entry name" value="Chloramphenicol acetyltransferase-like domain"/>
    <property type="match status" value="5"/>
</dbReference>
<evidence type="ECO:0000259" key="7">
    <source>
        <dbReference type="PROSITE" id="PS50075"/>
    </source>
</evidence>
<dbReference type="Proteomes" id="UP000184383">
    <property type="component" value="Unassembled WGS sequence"/>
</dbReference>
<keyword evidence="3" id="KW-0436">Ligase</keyword>
<keyword evidence="9" id="KW-1185">Reference proteome</keyword>
<keyword evidence="4" id="KW-0677">Repeat</keyword>
<dbReference type="Gene3D" id="3.30.300.30">
    <property type="match status" value="3"/>
</dbReference>
<dbReference type="Gene3D" id="3.30.559.30">
    <property type="entry name" value="Nonribosomal peptide synthetase, condensation domain"/>
    <property type="match status" value="5"/>
</dbReference>
<feature type="domain" description="Carrier" evidence="7">
    <location>
        <begin position="3620"/>
        <end position="3696"/>
    </location>
</feature>
<keyword evidence="1" id="KW-0596">Phosphopantetheine</keyword>
<reference evidence="9" key="1">
    <citation type="journal article" date="2017" name="Genome Biol.">
        <title>Comparative genomics reveals high biological diversity and specific adaptations in the industrially and medically important fungal genus Aspergillus.</title>
        <authorList>
            <person name="de Vries R.P."/>
            <person name="Riley R."/>
            <person name="Wiebenga A."/>
            <person name="Aguilar-Osorio G."/>
            <person name="Amillis S."/>
            <person name="Uchima C.A."/>
            <person name="Anderluh G."/>
            <person name="Asadollahi M."/>
            <person name="Askin M."/>
            <person name="Barry K."/>
            <person name="Battaglia E."/>
            <person name="Bayram O."/>
            <person name="Benocci T."/>
            <person name="Braus-Stromeyer S.A."/>
            <person name="Caldana C."/>
            <person name="Canovas D."/>
            <person name="Cerqueira G.C."/>
            <person name="Chen F."/>
            <person name="Chen W."/>
            <person name="Choi C."/>
            <person name="Clum A."/>
            <person name="Dos Santos R.A."/>
            <person name="Damasio A.R."/>
            <person name="Diallinas G."/>
            <person name="Emri T."/>
            <person name="Fekete E."/>
            <person name="Flipphi M."/>
            <person name="Freyberg S."/>
            <person name="Gallo A."/>
            <person name="Gournas C."/>
            <person name="Habgood R."/>
            <person name="Hainaut M."/>
            <person name="Harispe M.L."/>
            <person name="Henrissat B."/>
            <person name="Hilden K.S."/>
            <person name="Hope R."/>
            <person name="Hossain A."/>
            <person name="Karabika E."/>
            <person name="Karaffa L."/>
            <person name="Karanyi Z."/>
            <person name="Krasevec N."/>
            <person name="Kuo A."/>
            <person name="Kusch H."/>
            <person name="LaButti K."/>
            <person name="Lagendijk E.L."/>
            <person name="Lapidus A."/>
            <person name="Levasseur A."/>
            <person name="Lindquist E."/>
            <person name="Lipzen A."/>
            <person name="Logrieco A.F."/>
            <person name="MacCabe A."/>
            <person name="Maekelae M.R."/>
            <person name="Malavazi I."/>
            <person name="Melin P."/>
            <person name="Meyer V."/>
            <person name="Mielnichuk N."/>
            <person name="Miskei M."/>
            <person name="Molnar A.P."/>
            <person name="Mule G."/>
            <person name="Ngan C.Y."/>
            <person name="Orejas M."/>
            <person name="Orosz E."/>
            <person name="Ouedraogo J.P."/>
            <person name="Overkamp K.M."/>
            <person name="Park H.-S."/>
            <person name="Perrone G."/>
            <person name="Piumi F."/>
            <person name="Punt P.J."/>
            <person name="Ram A.F."/>
            <person name="Ramon A."/>
            <person name="Rauscher S."/>
            <person name="Record E."/>
            <person name="Riano-Pachon D.M."/>
            <person name="Robert V."/>
            <person name="Roehrig J."/>
            <person name="Ruller R."/>
            <person name="Salamov A."/>
            <person name="Salih N.S."/>
            <person name="Samson R.A."/>
            <person name="Sandor E."/>
            <person name="Sanguinetti M."/>
            <person name="Schuetze T."/>
            <person name="Sepcic K."/>
            <person name="Shelest E."/>
            <person name="Sherlock G."/>
            <person name="Sophianopoulou V."/>
            <person name="Squina F.M."/>
            <person name="Sun H."/>
            <person name="Susca A."/>
            <person name="Todd R.B."/>
            <person name="Tsang A."/>
            <person name="Unkles S.E."/>
            <person name="van de Wiele N."/>
            <person name="van Rossen-Uffink D."/>
            <person name="Oliveira J.V."/>
            <person name="Vesth T.C."/>
            <person name="Visser J."/>
            <person name="Yu J.-H."/>
            <person name="Zhou M."/>
            <person name="Andersen M.R."/>
            <person name="Archer D.B."/>
            <person name="Baker S.E."/>
            <person name="Benoit I."/>
            <person name="Brakhage A.A."/>
            <person name="Braus G.H."/>
            <person name="Fischer R."/>
            <person name="Frisvad J.C."/>
            <person name="Goldman G.H."/>
            <person name="Houbraken J."/>
            <person name="Oakley B."/>
            <person name="Pocsi I."/>
            <person name="Scazzocchio C."/>
            <person name="Seiboth B."/>
            <person name="vanKuyk P.A."/>
            <person name="Wortman J."/>
            <person name="Dyer P.S."/>
            <person name="Grigoriev I.V."/>
        </authorList>
    </citation>
    <scope>NUCLEOTIDE SEQUENCE [LARGE SCALE GENOMIC DNA]</scope>
    <source>
        <strain evidence="9">DTO 134E9</strain>
    </source>
</reference>
<dbReference type="InterPro" id="IPR036736">
    <property type="entry name" value="ACP-like_sf"/>
</dbReference>
<evidence type="ECO:0000256" key="3">
    <source>
        <dbReference type="ARBA" id="ARBA00022598"/>
    </source>
</evidence>
<gene>
    <name evidence="8" type="ORF">ASPWEDRAFT_178936</name>
</gene>
<evidence type="ECO:0000256" key="4">
    <source>
        <dbReference type="ARBA" id="ARBA00022737"/>
    </source>
</evidence>
<dbReference type="STRING" id="1073089.A0A1L9S1X8"/>
<dbReference type="PROSITE" id="PS00012">
    <property type="entry name" value="PHOSPHOPANTETHEINE"/>
    <property type="match status" value="2"/>
</dbReference>
<dbReference type="InterPro" id="IPR020845">
    <property type="entry name" value="AMP-binding_CS"/>
</dbReference>
<dbReference type="InterPro" id="IPR045851">
    <property type="entry name" value="AMP-bd_C_sf"/>
</dbReference>
<dbReference type="FunFam" id="3.30.559.30:FF:000002">
    <property type="entry name" value="Nonribosomal peptide synthase Pes1"/>
    <property type="match status" value="1"/>
</dbReference>
<dbReference type="InterPro" id="IPR023213">
    <property type="entry name" value="CAT-like_dom_sf"/>
</dbReference>
<dbReference type="CDD" id="cd19545">
    <property type="entry name" value="FUM14_C_NRPS-like"/>
    <property type="match status" value="1"/>
</dbReference>
<dbReference type="PROSITE" id="PS50075">
    <property type="entry name" value="CARRIER"/>
    <property type="match status" value="3"/>
</dbReference>
<dbReference type="OrthoDB" id="416786at2759"/>
<evidence type="ECO:0000256" key="5">
    <source>
        <dbReference type="ARBA" id="ARBA00029454"/>
    </source>
</evidence>
<dbReference type="FunFam" id="3.30.300.30:FF:000015">
    <property type="entry name" value="Nonribosomal peptide synthase SidD"/>
    <property type="match status" value="3"/>
</dbReference>
<dbReference type="EMBL" id="KV878209">
    <property type="protein sequence ID" value="OJJ41173.1"/>
    <property type="molecule type" value="Genomic_DNA"/>
</dbReference>